<dbReference type="PANTHER" id="PTHR44757">
    <property type="entry name" value="DIGUANYLATE CYCLASE DGCP"/>
    <property type="match status" value="1"/>
</dbReference>
<dbReference type="NCBIfam" id="TIGR00229">
    <property type="entry name" value="sensory_box"/>
    <property type="match status" value="1"/>
</dbReference>
<dbReference type="NCBIfam" id="TIGR00254">
    <property type="entry name" value="GGDEF"/>
    <property type="match status" value="1"/>
</dbReference>
<dbReference type="SMART" id="SM00052">
    <property type="entry name" value="EAL"/>
    <property type="match status" value="1"/>
</dbReference>
<dbReference type="AlphaFoldDB" id="A0A0P9R067"/>
<comment type="cofactor">
    <cofactor evidence="1">
        <name>Mg(2+)</name>
        <dbReference type="ChEBI" id="CHEBI:18420"/>
    </cofactor>
</comment>
<dbReference type="Gene3D" id="3.30.450.20">
    <property type="entry name" value="PAS domain"/>
    <property type="match status" value="1"/>
</dbReference>
<organism evidence="8 9">
    <name type="scientific">Pseudomonas cannabina</name>
    <dbReference type="NCBI Taxonomy" id="86840"/>
    <lineage>
        <taxon>Bacteria</taxon>
        <taxon>Pseudomonadati</taxon>
        <taxon>Pseudomonadota</taxon>
        <taxon>Gammaproteobacteria</taxon>
        <taxon>Pseudomonadales</taxon>
        <taxon>Pseudomonadaceae</taxon>
        <taxon>Pseudomonas</taxon>
    </lineage>
</organism>
<name>A0A0P9R067_PSECA</name>
<dbReference type="FunFam" id="3.30.70.270:FF:000001">
    <property type="entry name" value="Diguanylate cyclase domain protein"/>
    <property type="match status" value="1"/>
</dbReference>
<dbReference type="GO" id="GO:0005886">
    <property type="term" value="C:plasma membrane"/>
    <property type="evidence" value="ECO:0007669"/>
    <property type="project" value="UniProtKB-SubCell"/>
</dbReference>
<dbReference type="InterPro" id="IPR000160">
    <property type="entry name" value="GGDEF_dom"/>
</dbReference>
<dbReference type="CDD" id="cd01948">
    <property type="entry name" value="EAL"/>
    <property type="match status" value="1"/>
</dbReference>
<dbReference type="EMBL" id="LJPX01000205">
    <property type="protein sequence ID" value="KPW76589.1"/>
    <property type="molecule type" value="Genomic_DNA"/>
</dbReference>
<dbReference type="Pfam" id="PF13426">
    <property type="entry name" value="PAS_9"/>
    <property type="match status" value="1"/>
</dbReference>
<dbReference type="Proteomes" id="UP000050564">
    <property type="component" value="Unassembled WGS sequence"/>
</dbReference>
<evidence type="ECO:0000313" key="8">
    <source>
        <dbReference type="EMBL" id="KPW76589.1"/>
    </source>
</evidence>
<proteinExistence type="predicted"/>
<evidence type="ECO:0000259" key="6">
    <source>
        <dbReference type="PROSITE" id="PS50883"/>
    </source>
</evidence>
<dbReference type="InterPro" id="IPR035919">
    <property type="entry name" value="EAL_sf"/>
</dbReference>
<dbReference type="SMART" id="SM00086">
    <property type="entry name" value="PAC"/>
    <property type="match status" value="1"/>
</dbReference>
<evidence type="ECO:0000256" key="3">
    <source>
        <dbReference type="SAM" id="Coils"/>
    </source>
</evidence>
<evidence type="ECO:0000259" key="4">
    <source>
        <dbReference type="PROSITE" id="PS50112"/>
    </source>
</evidence>
<feature type="domain" description="PAC" evidence="5">
    <location>
        <begin position="274"/>
        <end position="328"/>
    </location>
</feature>
<dbReference type="SMART" id="SM00267">
    <property type="entry name" value="GGDEF"/>
    <property type="match status" value="1"/>
</dbReference>
<evidence type="ECO:0000256" key="2">
    <source>
        <dbReference type="ARBA" id="ARBA00004533"/>
    </source>
</evidence>
<evidence type="ECO:0000313" key="9">
    <source>
        <dbReference type="Proteomes" id="UP000050564"/>
    </source>
</evidence>
<feature type="domain" description="GGDEF" evidence="7">
    <location>
        <begin position="387"/>
        <end position="520"/>
    </location>
</feature>
<dbReference type="PATRIC" id="fig|86840.3.peg.3055"/>
<dbReference type="CDD" id="cd01949">
    <property type="entry name" value="GGDEF"/>
    <property type="match status" value="1"/>
</dbReference>
<dbReference type="InterPro" id="IPR029787">
    <property type="entry name" value="Nucleotide_cyclase"/>
</dbReference>
<dbReference type="InterPro" id="IPR035965">
    <property type="entry name" value="PAS-like_dom_sf"/>
</dbReference>
<evidence type="ECO:0000259" key="7">
    <source>
        <dbReference type="PROSITE" id="PS50887"/>
    </source>
</evidence>
<dbReference type="InterPro" id="IPR000014">
    <property type="entry name" value="PAS"/>
</dbReference>
<dbReference type="PANTHER" id="PTHR44757:SF2">
    <property type="entry name" value="BIOFILM ARCHITECTURE MAINTENANCE PROTEIN MBAA"/>
    <property type="match status" value="1"/>
</dbReference>
<dbReference type="InterPro" id="IPR001610">
    <property type="entry name" value="PAC"/>
</dbReference>
<reference evidence="8 9" key="1">
    <citation type="submission" date="2015-09" db="EMBL/GenBank/DDBJ databases">
        <title>Genome announcement of multiple Pseudomonas syringae strains.</title>
        <authorList>
            <person name="Thakur S."/>
            <person name="Wang P.W."/>
            <person name="Gong Y."/>
            <person name="Weir B.S."/>
            <person name="Guttman D.S."/>
        </authorList>
    </citation>
    <scope>NUCLEOTIDE SEQUENCE [LARGE SCALE GENOMIC DNA]</scope>
    <source>
        <strain evidence="8 9">ICMP2823</strain>
    </source>
</reference>
<dbReference type="Pfam" id="PF00563">
    <property type="entry name" value="EAL"/>
    <property type="match status" value="1"/>
</dbReference>
<dbReference type="SUPFAM" id="SSF55073">
    <property type="entry name" value="Nucleotide cyclase"/>
    <property type="match status" value="1"/>
</dbReference>
<dbReference type="Gene3D" id="3.30.70.270">
    <property type="match status" value="1"/>
</dbReference>
<dbReference type="PROSITE" id="PS50883">
    <property type="entry name" value="EAL"/>
    <property type="match status" value="1"/>
</dbReference>
<dbReference type="InterPro" id="IPR000700">
    <property type="entry name" value="PAS-assoc_C"/>
</dbReference>
<dbReference type="SUPFAM" id="SSF141868">
    <property type="entry name" value="EAL domain-like"/>
    <property type="match status" value="1"/>
</dbReference>
<feature type="coiled-coil region" evidence="3">
    <location>
        <begin position="322"/>
        <end position="349"/>
    </location>
</feature>
<feature type="domain" description="PAS" evidence="4">
    <location>
        <begin position="197"/>
        <end position="249"/>
    </location>
</feature>
<dbReference type="PROSITE" id="PS50887">
    <property type="entry name" value="GGDEF"/>
    <property type="match status" value="1"/>
</dbReference>
<dbReference type="Pfam" id="PF00990">
    <property type="entry name" value="GGDEF"/>
    <property type="match status" value="1"/>
</dbReference>
<dbReference type="InterPro" id="IPR001633">
    <property type="entry name" value="EAL_dom"/>
</dbReference>
<dbReference type="CDD" id="cd00130">
    <property type="entry name" value="PAS"/>
    <property type="match status" value="1"/>
</dbReference>
<keyword evidence="3" id="KW-0175">Coiled coil</keyword>
<sequence>MNQSDHLSAQLEEVHGTGPRLTLCCTRARPFMHTIQEQRLMTPQGYEHDHVIPTNNEEVTKVLQAAGRSASCTAGVLMVYSATAWEPIARFGSSCPEADETWLRMVSSYGDVVLVGQDSPASAIDKSAGGRTLIYVAIRGFRHELLGAMLLSNSSPQSGLSPAQRYALQAQAALMRTHLQPEREHEASNPLVGSFERLRLLESVVINANDAILITDAEPIDLPGPRIVYCNPAFLAITGFTEDEVIGRTPRILQCEDTSRETLDVIREALTHWRPVEVELLNTRKDGSQFWVELSIVPVANEKGWFTHWVSVQRDITERKESQQLTQRARQEREEKLALQSRLEERERISEELAYVAFHDELTSLHNRAYLMNELTRAFETLDPRYERATVLFLDLDGFKVVNDSMGHLAGDQLLKGVANRLQMCVRSNDVLARIGGDEFAILLMGKDQPDTAVKMAERIVSQLHTALQIEGQDIFISCSIGIVTAGESHTKPEELLRDADVAMYSAKKQGRGRWSIFNASMREAAIDTLVIQNALRQALEDKDFLVFYQPIYSGSSEHLVGVEALVRWDHASMGIISPEAFIPIAEDLGIIHELGAWVMHRSCSEVQAWRKAFSHLDLRLSVNVSGKELSHPGFVEQVTRIIASTCLPATQLQIEVTESVFLYQPDAIAEILRQIRQLGVRVALDDFGTGYSSLGYIDRYPIDAVKIDRSFVSRMMTYERSEAIVSSILSLGRALNLDITAEGVETAEQYNRLRKMGCPYFQGYLLNRPMRSEALLRIIRSAAECSV</sequence>
<dbReference type="InterPro" id="IPR043128">
    <property type="entry name" value="Rev_trsase/Diguanyl_cyclase"/>
</dbReference>
<dbReference type="GO" id="GO:0003824">
    <property type="term" value="F:catalytic activity"/>
    <property type="evidence" value="ECO:0007669"/>
    <property type="project" value="UniProtKB-ARBA"/>
</dbReference>
<dbReference type="InterPro" id="IPR052155">
    <property type="entry name" value="Biofilm_reg_signaling"/>
</dbReference>
<comment type="caution">
    <text evidence="8">The sequence shown here is derived from an EMBL/GenBank/DDBJ whole genome shotgun (WGS) entry which is preliminary data.</text>
</comment>
<dbReference type="PROSITE" id="PS50113">
    <property type="entry name" value="PAC"/>
    <property type="match status" value="1"/>
</dbReference>
<gene>
    <name evidence="8" type="ORF">ALO81_04769</name>
</gene>
<dbReference type="SMART" id="SM00091">
    <property type="entry name" value="PAS"/>
    <property type="match status" value="1"/>
</dbReference>
<dbReference type="SUPFAM" id="SSF55785">
    <property type="entry name" value="PYP-like sensor domain (PAS domain)"/>
    <property type="match status" value="1"/>
</dbReference>
<accession>A0A0P9R067</accession>
<feature type="domain" description="EAL" evidence="6">
    <location>
        <begin position="529"/>
        <end position="784"/>
    </location>
</feature>
<comment type="subcellular location">
    <subcellularLocation>
        <location evidence="2">Cell inner membrane</location>
    </subcellularLocation>
</comment>
<evidence type="ECO:0000256" key="1">
    <source>
        <dbReference type="ARBA" id="ARBA00001946"/>
    </source>
</evidence>
<protein>
    <submittedName>
        <fullName evidence="8">PAS:GGDEF protein</fullName>
    </submittedName>
</protein>
<evidence type="ECO:0000259" key="5">
    <source>
        <dbReference type="PROSITE" id="PS50113"/>
    </source>
</evidence>
<dbReference type="Gene3D" id="3.20.20.450">
    <property type="entry name" value="EAL domain"/>
    <property type="match status" value="1"/>
</dbReference>
<dbReference type="PROSITE" id="PS50112">
    <property type="entry name" value="PAS"/>
    <property type="match status" value="1"/>
</dbReference>